<proteinExistence type="predicted"/>
<evidence type="ECO:0000313" key="5">
    <source>
        <dbReference type="Proteomes" id="UP001329825"/>
    </source>
</evidence>
<feature type="compositionally biased region" description="Acidic residues" evidence="2">
    <location>
        <begin position="877"/>
        <end position="902"/>
    </location>
</feature>
<dbReference type="PANTHER" id="PTHR22929:SF0">
    <property type="entry name" value="TRANSCRIPTION FACTOR TFIIIB COMPONENT B'' HOMOLOG"/>
    <property type="match status" value="1"/>
</dbReference>
<feature type="domain" description="Myb-like" evidence="3">
    <location>
        <begin position="750"/>
        <end position="798"/>
    </location>
</feature>
<dbReference type="RefSeq" id="XP_062791176.1">
    <property type="nucleotide sequence ID" value="XM_062935125.1"/>
</dbReference>
<feature type="region of interest" description="Disordered" evidence="2">
    <location>
        <begin position="510"/>
        <end position="698"/>
    </location>
</feature>
<evidence type="ECO:0000313" key="4">
    <source>
        <dbReference type="EMBL" id="WRT66436.1"/>
    </source>
</evidence>
<accession>A0ABZ1CXS9</accession>
<dbReference type="Proteomes" id="UP001329825">
    <property type="component" value="Chromosome 4"/>
</dbReference>
<feature type="compositionally biased region" description="Low complexity" evidence="2">
    <location>
        <begin position="170"/>
        <end position="185"/>
    </location>
</feature>
<feature type="compositionally biased region" description="Polar residues" evidence="2">
    <location>
        <begin position="32"/>
        <end position="55"/>
    </location>
</feature>
<dbReference type="PANTHER" id="PTHR22929">
    <property type="entry name" value="RNA POLYMERASE III TRANSCRIPTION INITIATION FACTOR B"/>
    <property type="match status" value="1"/>
</dbReference>
<feature type="compositionally biased region" description="Acidic residues" evidence="2">
    <location>
        <begin position="676"/>
        <end position="692"/>
    </location>
</feature>
<feature type="compositionally biased region" description="Low complexity" evidence="2">
    <location>
        <begin position="135"/>
        <end position="149"/>
    </location>
</feature>
<dbReference type="InterPro" id="IPR039467">
    <property type="entry name" value="TFIIIB_B''_Myb"/>
</dbReference>
<feature type="compositionally biased region" description="Basic residues" evidence="2">
    <location>
        <begin position="363"/>
        <end position="372"/>
    </location>
</feature>
<feature type="compositionally biased region" description="Polar residues" evidence="2">
    <location>
        <begin position="380"/>
        <end position="392"/>
    </location>
</feature>
<evidence type="ECO:0000256" key="2">
    <source>
        <dbReference type="SAM" id="MobiDB-lite"/>
    </source>
</evidence>
<dbReference type="GeneID" id="87955523"/>
<feature type="coiled-coil region" evidence="1">
    <location>
        <begin position="709"/>
        <end position="736"/>
    </location>
</feature>
<dbReference type="SMART" id="SM00717">
    <property type="entry name" value="SANT"/>
    <property type="match status" value="1"/>
</dbReference>
<feature type="compositionally biased region" description="Basic and acidic residues" evidence="2">
    <location>
        <begin position="835"/>
        <end position="857"/>
    </location>
</feature>
<dbReference type="CDD" id="cd00167">
    <property type="entry name" value="SANT"/>
    <property type="match status" value="1"/>
</dbReference>
<feature type="compositionally biased region" description="Basic residues" evidence="2">
    <location>
        <begin position="530"/>
        <end position="539"/>
    </location>
</feature>
<feature type="compositionally biased region" description="Low complexity" evidence="2">
    <location>
        <begin position="56"/>
        <end position="67"/>
    </location>
</feature>
<protein>
    <recommendedName>
        <fullName evidence="3">Myb-like domain-containing protein</fullName>
    </recommendedName>
</protein>
<keyword evidence="5" id="KW-1185">Reference proteome</keyword>
<dbReference type="Pfam" id="PF15963">
    <property type="entry name" value="Myb_DNA-bind_7"/>
    <property type="match status" value="1"/>
</dbReference>
<feature type="compositionally biased region" description="Polar residues" evidence="2">
    <location>
        <begin position="1"/>
        <end position="11"/>
    </location>
</feature>
<feature type="compositionally biased region" description="Polar residues" evidence="2">
    <location>
        <begin position="218"/>
        <end position="248"/>
    </location>
</feature>
<feature type="compositionally biased region" description="Basic and acidic residues" evidence="2">
    <location>
        <begin position="510"/>
        <end position="527"/>
    </location>
</feature>
<feature type="compositionally biased region" description="Acidic residues" evidence="2">
    <location>
        <begin position="859"/>
        <end position="869"/>
    </location>
</feature>
<dbReference type="InterPro" id="IPR001005">
    <property type="entry name" value="SANT/Myb"/>
</dbReference>
<feature type="compositionally biased region" description="Low complexity" evidence="2">
    <location>
        <begin position="341"/>
        <end position="350"/>
    </location>
</feature>
<feature type="compositionally biased region" description="Acidic residues" evidence="2">
    <location>
        <begin position="562"/>
        <end position="575"/>
    </location>
</feature>
<evidence type="ECO:0000256" key="1">
    <source>
        <dbReference type="SAM" id="Coils"/>
    </source>
</evidence>
<name>A0ABZ1CXS9_9TREE</name>
<feature type="compositionally biased region" description="Polar residues" evidence="2">
    <location>
        <begin position="121"/>
        <end position="132"/>
    </location>
</feature>
<dbReference type="EMBL" id="CP141884">
    <property type="protein sequence ID" value="WRT66436.1"/>
    <property type="molecule type" value="Genomic_DNA"/>
</dbReference>
<feature type="region of interest" description="Disordered" evidence="2">
    <location>
        <begin position="1"/>
        <end position="459"/>
    </location>
</feature>
<feature type="compositionally biased region" description="Basic residues" evidence="2">
    <location>
        <begin position="396"/>
        <end position="406"/>
    </location>
</feature>
<keyword evidence="1" id="KW-0175">Coiled coil</keyword>
<feature type="compositionally biased region" description="Basic and acidic residues" evidence="2">
    <location>
        <begin position="541"/>
        <end position="553"/>
    </location>
</feature>
<feature type="compositionally biased region" description="Polar residues" evidence="2">
    <location>
        <begin position="82"/>
        <end position="114"/>
    </location>
</feature>
<feature type="compositionally biased region" description="Acidic residues" evidence="2">
    <location>
        <begin position="599"/>
        <end position="616"/>
    </location>
</feature>
<feature type="region of interest" description="Disordered" evidence="2">
    <location>
        <begin position="835"/>
        <end position="902"/>
    </location>
</feature>
<reference evidence="4 5" key="1">
    <citation type="submission" date="2024-01" db="EMBL/GenBank/DDBJ databases">
        <title>Comparative genomics of Cryptococcus and Kwoniella reveals pathogenesis evolution and contrasting modes of karyotype evolution via chromosome fusion or intercentromeric recombination.</title>
        <authorList>
            <person name="Coelho M.A."/>
            <person name="David-Palma M."/>
            <person name="Shea T."/>
            <person name="Bowers K."/>
            <person name="McGinley-Smith S."/>
            <person name="Mohammad A.W."/>
            <person name="Gnirke A."/>
            <person name="Yurkov A.M."/>
            <person name="Nowrousian M."/>
            <person name="Sun S."/>
            <person name="Cuomo C.A."/>
            <person name="Heitman J."/>
        </authorList>
    </citation>
    <scope>NUCLEOTIDE SEQUENCE [LARGE SCALE GENOMIC DNA]</scope>
    <source>
        <strain evidence="4">CBS 11374</strain>
    </source>
</reference>
<organism evidence="4 5">
    <name type="scientific">Kwoniella shivajii</name>
    <dbReference type="NCBI Taxonomy" id="564305"/>
    <lineage>
        <taxon>Eukaryota</taxon>
        <taxon>Fungi</taxon>
        <taxon>Dikarya</taxon>
        <taxon>Basidiomycota</taxon>
        <taxon>Agaricomycotina</taxon>
        <taxon>Tremellomycetes</taxon>
        <taxon>Tremellales</taxon>
        <taxon>Cryptococcaceae</taxon>
        <taxon>Kwoniella</taxon>
    </lineage>
</organism>
<feature type="compositionally biased region" description="Polar residues" evidence="2">
    <location>
        <begin position="323"/>
        <end position="340"/>
    </location>
</feature>
<gene>
    <name evidence="4" type="ORF">IL334_003392</name>
</gene>
<sequence length="902" mass="98535">MSLRLPSQNKFRPNFKPGQKKAPIIRPPHNNPPTSSQTTVAPSKQAIASQNLISKSPQSTAPSASVPQPSPSPGGAPVPSQTSPAQSIKSTPNVISTPIPSSQIRAIRAGTSSHNDPEASGLTNTPTATASINEAPVSNPTAPAVSASAPAPPTPQSSIAKSIVNGTNGPALLAPPAQPPKLSLLDAARNHSSTAPSPGTIRRRTPSISSRSMRAPSLTPQPGRASSVTPQYQRAPSVTPQRAPSVTPQPRREPSVTPQPPHSSGAPPSLGVTAPSRSVTPAFPPSLGATLPSLRAELSGLPPSLGKSAPSPSPANLGFPPSLGTSSSSPAPRPIQSTRSADTAALAAAAVESIMRPRAPKQPVRKGKRRITKGAAPLAKSTTPDGEENSASGPKRPARLPAKRSVVRANTEDRVTSEDDEESVLSNESGSGEKRKSATQDGSRSRPSKRQKKDRIPGVATVSLQEYQADEIVGEDVDEVVVTMADLATTLAAQGKVSQRAIRIDEFKRTQDQKKREENRIKSEQTWKRNQIKRRKVRATKNQDRAKRREEFGKLGMNEGDVSPDEEDSEEEFDHEPERLTPESTPEPELRRESQLPPEVDEDNEWNEQGEDDEWNDVAANDNGDGDEPLFDDAASQIGQVEGEPLSLADIAAQEEAEADRQALRDLGIQIRDDDQIAQDEGEDEDDDDDEEFERRIRENQDDYVIDYRVMQERDRRRLEEERERDQGEVMEIDDETRFINANSYSKYTKPLRWTVLETELFFQVLEETGENYTLMKAYFPGRTIKQLKLKGLRENRANPEKMTRAILARKPMDKAYLSKSAGYDPLKPWDKEQALFEEAKNDADKLRRMDSERPEGLQEIEEGNEEEGAEHVDESGVYEDEAYEEGGDDEGGDEELKEGDE</sequence>
<evidence type="ECO:0000259" key="3">
    <source>
        <dbReference type="SMART" id="SM00717"/>
    </source>
</evidence>